<dbReference type="GO" id="GO:0032259">
    <property type="term" value="P:methylation"/>
    <property type="evidence" value="ECO:0007669"/>
    <property type="project" value="UniProtKB-KW"/>
</dbReference>
<dbReference type="InterPro" id="IPR029063">
    <property type="entry name" value="SAM-dependent_MTases_sf"/>
</dbReference>
<keyword evidence="1" id="KW-0680">Restriction system</keyword>
<evidence type="ECO:0000259" key="4">
    <source>
        <dbReference type="Pfam" id="PF13588"/>
    </source>
</evidence>
<evidence type="ECO:0000256" key="1">
    <source>
        <dbReference type="ARBA" id="ARBA00022747"/>
    </source>
</evidence>
<dbReference type="Proteomes" id="UP000649345">
    <property type="component" value="Unassembled WGS sequence"/>
</dbReference>
<dbReference type="GO" id="GO:0008170">
    <property type="term" value="F:N-methyltransferase activity"/>
    <property type="evidence" value="ECO:0007669"/>
    <property type="project" value="InterPro"/>
</dbReference>
<sequence>MADLEVQEKDGKIYCPLKKAWHVSTPEERVRQYYIAILANKYGYSLEQMDQELKVNNSKRGQGKARADIVIWKSEQDKKDKKAAFIVVECKAENVKVRVEDYYQGFNYASWAHAEFFVTTNEKETKYFNVDPAYLPQKLDEVVAIPTAKDLDDAARIEQIKNQTKLFTRDEFTKTLRACHNIIRNNDKLSPEAAFDEISKLLFMKIRFERDNKGMKVFTKQEYLDAAQNHEKNVRPGLKGTDLYALSYMQFLFRTTKEFFKDDRLFDDKDEINIRENSFIQILEKLETFNLSDTQDDVKGIAFEEFLGTTFRGELGQFFTPRTIVDFMTEILDPQEGEVICDPTCGSGGFLIKAFEYVREKIEADIRSKKDSLRLSIEGNDYDALPEDKQVKISHSIDKMQAALNTELDTGIEDSRMYQLSRNCIYGTDANPRMARTSKMNMIMHGDGHGGVHHHDGLLNVNGIFEERFDVILTNPPFGQNVDRGQLISEADKFTDEEMKKKYKKKYGAAYDEALKQVDDHIGESLLSLYDLGNTSTLTEVLFMERCLRLLKKGGRMGMVLPEGVLNNKNLQAVREYFEGKAKIILICSIPQDVFIAAGATVKPSLVFMRRFTNDEESEYANCKSEALAEVTALHQAEIDKLEATIAKADALTELLKDDLKKAQTKLKQAKKDKKNTTSVETEITTIKKEQADNRLNKKTAEKELKELYKQIDEETKPVVKKKFDYDIPIAKIDDAGITTTGAASEGNQLPQLVDEYSAYRIQNNLWPVLNNEIIYAMNTDGKYCRYIGSQEVVLNEQ</sequence>
<feature type="domain" description="Type I restriction enzyme R protein N-terminal" evidence="4">
    <location>
        <begin position="26"/>
        <end position="146"/>
    </location>
</feature>
<dbReference type="Gene3D" id="3.40.50.150">
    <property type="entry name" value="Vaccinia Virus protein VP39"/>
    <property type="match status" value="1"/>
</dbReference>
<dbReference type="PANTHER" id="PTHR42998">
    <property type="entry name" value="TYPE I RESTRICTION ENZYME HINDVIIP M PROTEIN-RELATED"/>
    <property type="match status" value="1"/>
</dbReference>
<dbReference type="EMBL" id="JACOOR010000012">
    <property type="protein sequence ID" value="MBC5661137.1"/>
    <property type="molecule type" value="Genomic_DNA"/>
</dbReference>
<dbReference type="Pfam" id="PF13588">
    <property type="entry name" value="HSDR_N_2"/>
    <property type="match status" value="1"/>
</dbReference>
<evidence type="ECO:0000313" key="5">
    <source>
        <dbReference type="EMBL" id="MBC5661137.1"/>
    </source>
</evidence>
<keyword evidence="5" id="KW-0808">Transferase</keyword>
<dbReference type="PANTHER" id="PTHR42998:SF1">
    <property type="entry name" value="TYPE I RESTRICTION ENZYME HINDI METHYLASE SUBUNIT"/>
    <property type="match status" value="1"/>
</dbReference>
<dbReference type="GO" id="GO:0009307">
    <property type="term" value="P:DNA restriction-modification system"/>
    <property type="evidence" value="ECO:0007669"/>
    <property type="project" value="UniProtKB-KW"/>
</dbReference>
<name>A0A923LF55_9FIRM</name>
<comment type="caution">
    <text evidence="5">The sequence shown here is derived from an EMBL/GenBank/DDBJ whole genome shotgun (WGS) entry which is preliminary data.</text>
</comment>
<feature type="domain" description="DNA methylase adenine-specific" evidence="3">
    <location>
        <begin position="539"/>
        <end position="702"/>
    </location>
</feature>
<feature type="domain" description="DNA methylase adenine-specific" evidence="3">
    <location>
        <begin position="296"/>
        <end position="383"/>
    </location>
</feature>
<dbReference type="SUPFAM" id="SSF53335">
    <property type="entry name" value="S-adenosyl-L-methionine-dependent methyltransferases"/>
    <property type="match status" value="1"/>
</dbReference>
<dbReference type="AlphaFoldDB" id="A0A923LF55"/>
<evidence type="ECO:0000256" key="2">
    <source>
        <dbReference type="SAM" id="Coils"/>
    </source>
</evidence>
<evidence type="ECO:0000259" key="3">
    <source>
        <dbReference type="Pfam" id="PF02384"/>
    </source>
</evidence>
<dbReference type="RefSeq" id="WP_186872257.1">
    <property type="nucleotide sequence ID" value="NZ_JACOOR010000012.1"/>
</dbReference>
<organism evidence="5 6">
    <name type="scientific">Anaerosacchariphilus hominis</name>
    <dbReference type="NCBI Taxonomy" id="2763017"/>
    <lineage>
        <taxon>Bacteria</taxon>
        <taxon>Bacillati</taxon>
        <taxon>Bacillota</taxon>
        <taxon>Clostridia</taxon>
        <taxon>Lachnospirales</taxon>
        <taxon>Lachnospiraceae</taxon>
        <taxon>Anaerosacchariphilus</taxon>
    </lineage>
</organism>
<accession>A0A923LF55</accession>
<dbReference type="InterPro" id="IPR052916">
    <property type="entry name" value="Type-I_RE_MTase_Subunit"/>
</dbReference>
<keyword evidence="2" id="KW-0175">Coiled coil</keyword>
<protein>
    <submittedName>
        <fullName evidence="5">N-6 DNA methylase</fullName>
    </submittedName>
</protein>
<dbReference type="InterPro" id="IPR029464">
    <property type="entry name" value="HSDR_N"/>
</dbReference>
<evidence type="ECO:0000313" key="6">
    <source>
        <dbReference type="Proteomes" id="UP000649345"/>
    </source>
</evidence>
<dbReference type="InterPro" id="IPR003356">
    <property type="entry name" value="DNA_methylase_A-5"/>
</dbReference>
<feature type="domain" description="DNA methylase adenine-specific" evidence="3">
    <location>
        <begin position="422"/>
        <end position="506"/>
    </location>
</feature>
<dbReference type="GO" id="GO:0003677">
    <property type="term" value="F:DNA binding"/>
    <property type="evidence" value="ECO:0007669"/>
    <property type="project" value="InterPro"/>
</dbReference>
<keyword evidence="5" id="KW-0489">Methyltransferase</keyword>
<gene>
    <name evidence="5" type="ORF">H8S44_15405</name>
</gene>
<keyword evidence="6" id="KW-1185">Reference proteome</keyword>
<proteinExistence type="predicted"/>
<dbReference type="InterPro" id="IPR002052">
    <property type="entry name" value="DNA_methylase_N6_adenine_CS"/>
</dbReference>
<dbReference type="PROSITE" id="PS00092">
    <property type="entry name" value="N6_MTASE"/>
    <property type="match status" value="1"/>
</dbReference>
<reference evidence="5" key="1">
    <citation type="submission" date="2020-08" db="EMBL/GenBank/DDBJ databases">
        <title>Genome public.</title>
        <authorList>
            <person name="Liu C."/>
            <person name="Sun Q."/>
        </authorList>
    </citation>
    <scope>NUCLEOTIDE SEQUENCE</scope>
    <source>
        <strain evidence="5">NSJ-68</strain>
    </source>
</reference>
<dbReference type="PRINTS" id="PR00507">
    <property type="entry name" value="N12N6MTFRASE"/>
</dbReference>
<dbReference type="Pfam" id="PF02384">
    <property type="entry name" value="N6_Mtase"/>
    <property type="match status" value="3"/>
</dbReference>
<feature type="coiled-coil region" evidence="2">
    <location>
        <begin position="639"/>
        <end position="680"/>
    </location>
</feature>